<protein>
    <recommendedName>
        <fullName evidence="1">HTH cro/C1-type domain-containing protein</fullName>
    </recommendedName>
</protein>
<evidence type="ECO:0000313" key="2">
    <source>
        <dbReference type="EMBL" id="AMD91396.1"/>
    </source>
</evidence>
<dbReference type="EMBL" id="CP014229">
    <property type="protein sequence ID" value="AMD91396.1"/>
    <property type="molecule type" value="Genomic_DNA"/>
</dbReference>
<dbReference type="Gene3D" id="1.10.260.40">
    <property type="entry name" value="lambda repressor-like DNA-binding domains"/>
    <property type="match status" value="1"/>
</dbReference>
<dbReference type="SUPFAM" id="SSF47413">
    <property type="entry name" value="lambda repressor-like DNA-binding domains"/>
    <property type="match status" value="1"/>
</dbReference>
<dbReference type="PROSITE" id="PS50943">
    <property type="entry name" value="HTH_CROC1"/>
    <property type="match status" value="1"/>
</dbReference>
<keyword evidence="3" id="KW-1185">Reference proteome</keyword>
<organism evidence="2 3">
    <name type="scientific">Desulfovibrio fairfieldensis</name>
    <dbReference type="NCBI Taxonomy" id="44742"/>
    <lineage>
        <taxon>Bacteria</taxon>
        <taxon>Pseudomonadati</taxon>
        <taxon>Thermodesulfobacteriota</taxon>
        <taxon>Desulfovibrionia</taxon>
        <taxon>Desulfovibrionales</taxon>
        <taxon>Desulfovibrionaceae</taxon>
        <taxon>Desulfovibrio</taxon>
    </lineage>
</organism>
<reference evidence="3" key="1">
    <citation type="submission" date="2016-02" db="EMBL/GenBank/DDBJ databases">
        <authorList>
            <person name="Holder M.E."/>
            <person name="Ajami N.J."/>
            <person name="Petrosino J.F."/>
        </authorList>
    </citation>
    <scope>NUCLEOTIDE SEQUENCE [LARGE SCALE GENOMIC DNA]</scope>
    <source>
        <strain evidence="3">CCUG 45958</strain>
    </source>
</reference>
<feature type="domain" description="HTH cro/C1-type" evidence="1">
    <location>
        <begin position="37"/>
        <end position="92"/>
    </location>
</feature>
<proteinExistence type="predicted"/>
<evidence type="ECO:0000259" key="1">
    <source>
        <dbReference type="PROSITE" id="PS50943"/>
    </source>
</evidence>
<dbReference type="CDD" id="cd00093">
    <property type="entry name" value="HTH_XRE"/>
    <property type="match status" value="1"/>
</dbReference>
<sequence>MGASMQDLLLRQQQRSMAQQQAGSKAQNTMYEIGRLISMRRNSMGLSHEQLSELSGVSGFEIMQIEFGNSNSTSIEKLFRITAALRLELNMFPF</sequence>
<name>A0A120KMI4_9BACT</name>
<dbReference type="KEGG" id="dfi:AXF13_15375"/>
<evidence type="ECO:0000313" key="3">
    <source>
        <dbReference type="Proteomes" id="UP000069241"/>
    </source>
</evidence>
<dbReference type="InterPro" id="IPR010982">
    <property type="entry name" value="Lambda_DNA-bd_dom_sf"/>
</dbReference>
<dbReference type="InterPro" id="IPR001387">
    <property type="entry name" value="Cro/C1-type_HTH"/>
</dbReference>
<accession>A0A120KMI4</accession>
<gene>
    <name evidence="2" type="ORF">AXF13_15375</name>
</gene>
<dbReference type="AlphaFoldDB" id="A0A120KMI4"/>
<dbReference type="GO" id="GO:0003677">
    <property type="term" value="F:DNA binding"/>
    <property type="evidence" value="ECO:0007669"/>
    <property type="project" value="InterPro"/>
</dbReference>
<dbReference type="Proteomes" id="UP000069241">
    <property type="component" value="Chromosome"/>
</dbReference>